<sequence length="112" mass="13003">MAKRIQEEDGSPSILLLWKEGPLSYEASPIHLSSINTPQTLHHFLNPLHHHLLLVSSGLEPLSARFQLGLVSIKWYHELRSSTHQELSYSSIFALHFYILLCFLFQLFQFLF</sequence>
<keyword evidence="1" id="KW-1133">Transmembrane helix</keyword>
<protein>
    <submittedName>
        <fullName evidence="2">Uncharacterized protein</fullName>
    </submittedName>
</protein>
<accession>A0A0L9VKW2</accession>
<evidence type="ECO:0000313" key="3">
    <source>
        <dbReference type="Proteomes" id="UP000053144"/>
    </source>
</evidence>
<dbReference type="AlphaFoldDB" id="A0A0L9VKW2"/>
<organism evidence="2 3">
    <name type="scientific">Phaseolus angularis</name>
    <name type="common">Azuki bean</name>
    <name type="synonym">Vigna angularis</name>
    <dbReference type="NCBI Taxonomy" id="3914"/>
    <lineage>
        <taxon>Eukaryota</taxon>
        <taxon>Viridiplantae</taxon>
        <taxon>Streptophyta</taxon>
        <taxon>Embryophyta</taxon>
        <taxon>Tracheophyta</taxon>
        <taxon>Spermatophyta</taxon>
        <taxon>Magnoliopsida</taxon>
        <taxon>eudicotyledons</taxon>
        <taxon>Gunneridae</taxon>
        <taxon>Pentapetalae</taxon>
        <taxon>rosids</taxon>
        <taxon>fabids</taxon>
        <taxon>Fabales</taxon>
        <taxon>Fabaceae</taxon>
        <taxon>Papilionoideae</taxon>
        <taxon>50 kb inversion clade</taxon>
        <taxon>NPAAA clade</taxon>
        <taxon>indigoferoid/millettioid clade</taxon>
        <taxon>Phaseoleae</taxon>
        <taxon>Vigna</taxon>
    </lineage>
</organism>
<evidence type="ECO:0000313" key="2">
    <source>
        <dbReference type="EMBL" id="KOM55613.1"/>
    </source>
</evidence>
<dbReference type="EMBL" id="CM003380">
    <property type="protein sequence ID" value="KOM55613.1"/>
    <property type="molecule type" value="Genomic_DNA"/>
</dbReference>
<evidence type="ECO:0000256" key="1">
    <source>
        <dbReference type="SAM" id="Phobius"/>
    </source>
</evidence>
<reference evidence="3" key="1">
    <citation type="journal article" date="2015" name="Proc. Natl. Acad. Sci. U.S.A.">
        <title>Genome sequencing of adzuki bean (Vigna angularis) provides insight into high starch and low fat accumulation and domestication.</title>
        <authorList>
            <person name="Yang K."/>
            <person name="Tian Z."/>
            <person name="Chen C."/>
            <person name="Luo L."/>
            <person name="Zhao B."/>
            <person name="Wang Z."/>
            <person name="Yu L."/>
            <person name="Li Y."/>
            <person name="Sun Y."/>
            <person name="Li W."/>
            <person name="Chen Y."/>
            <person name="Li Y."/>
            <person name="Zhang Y."/>
            <person name="Ai D."/>
            <person name="Zhao J."/>
            <person name="Shang C."/>
            <person name="Ma Y."/>
            <person name="Wu B."/>
            <person name="Wang M."/>
            <person name="Gao L."/>
            <person name="Sun D."/>
            <person name="Zhang P."/>
            <person name="Guo F."/>
            <person name="Wang W."/>
            <person name="Li Y."/>
            <person name="Wang J."/>
            <person name="Varshney R.K."/>
            <person name="Wang J."/>
            <person name="Ling H.Q."/>
            <person name="Wan P."/>
        </authorList>
    </citation>
    <scope>NUCLEOTIDE SEQUENCE</scope>
    <source>
        <strain evidence="3">cv. Jingnong 6</strain>
    </source>
</reference>
<keyword evidence="1" id="KW-0812">Transmembrane</keyword>
<gene>
    <name evidence="2" type="ORF">LR48_Vigan10g150500</name>
</gene>
<name>A0A0L9VKW2_PHAAN</name>
<feature type="transmembrane region" description="Helical" evidence="1">
    <location>
        <begin position="87"/>
        <end position="108"/>
    </location>
</feature>
<keyword evidence="1" id="KW-0472">Membrane</keyword>
<proteinExistence type="predicted"/>
<dbReference type="Proteomes" id="UP000053144">
    <property type="component" value="Chromosome 10"/>
</dbReference>
<dbReference type="Gramene" id="KOM55613">
    <property type="protein sequence ID" value="KOM55613"/>
    <property type="gene ID" value="LR48_Vigan10g150500"/>
</dbReference>